<evidence type="ECO:0000259" key="1">
    <source>
        <dbReference type="Pfam" id="PF07110"/>
    </source>
</evidence>
<sequence length="122" mass="14404">MIIVLGFYKRKPGLTYEEFSRHWREVHGPLVRNTPEIAKYIRRYVQHHLVPNDIFPGLKPLEYDGFSEVWFDSVEDHKKMRAEPVHRAVMIPDEHLFLDMEMTKITVLDNQTYQISGAPPVV</sequence>
<organism evidence="2 3">
    <name type="scientific">Variovorax ureilyticus</name>
    <dbReference type="NCBI Taxonomy" id="1836198"/>
    <lineage>
        <taxon>Bacteria</taxon>
        <taxon>Pseudomonadati</taxon>
        <taxon>Pseudomonadota</taxon>
        <taxon>Betaproteobacteria</taxon>
        <taxon>Burkholderiales</taxon>
        <taxon>Comamonadaceae</taxon>
        <taxon>Variovorax</taxon>
    </lineage>
</organism>
<proteinExistence type="predicted"/>
<dbReference type="SUPFAM" id="SSF54909">
    <property type="entry name" value="Dimeric alpha+beta barrel"/>
    <property type="match status" value="1"/>
</dbReference>
<evidence type="ECO:0000313" key="3">
    <source>
        <dbReference type="Proteomes" id="UP001365846"/>
    </source>
</evidence>
<dbReference type="RefSeq" id="WP_340359876.1">
    <property type="nucleotide sequence ID" value="NZ_JBBKZU010000014.1"/>
</dbReference>
<evidence type="ECO:0000313" key="2">
    <source>
        <dbReference type="EMBL" id="MEJ8814646.1"/>
    </source>
</evidence>
<feature type="domain" description="EthD" evidence="1">
    <location>
        <begin position="11"/>
        <end position="100"/>
    </location>
</feature>
<gene>
    <name evidence="2" type="ORF">WKW77_26470</name>
</gene>
<dbReference type="InterPro" id="IPR009799">
    <property type="entry name" value="EthD_dom"/>
</dbReference>
<comment type="caution">
    <text evidence="2">The sequence shown here is derived from an EMBL/GenBank/DDBJ whole genome shotgun (WGS) entry which is preliminary data.</text>
</comment>
<protein>
    <submittedName>
        <fullName evidence="2">EthD domain-containing protein</fullName>
    </submittedName>
</protein>
<dbReference type="InterPro" id="IPR011008">
    <property type="entry name" value="Dimeric_a/b-barrel"/>
</dbReference>
<reference evidence="2 3" key="1">
    <citation type="submission" date="2024-03" db="EMBL/GenBank/DDBJ databases">
        <title>Novel species of the genus Variovorax.</title>
        <authorList>
            <person name="Liu Q."/>
            <person name="Xin Y.-H."/>
        </authorList>
    </citation>
    <scope>NUCLEOTIDE SEQUENCE [LARGE SCALE GENOMIC DNA]</scope>
    <source>
        <strain evidence="2 3">KACC 18899</strain>
    </source>
</reference>
<keyword evidence="3" id="KW-1185">Reference proteome</keyword>
<dbReference type="NCBIfam" id="TIGR02118">
    <property type="entry name" value="EthD family reductase"/>
    <property type="match status" value="1"/>
</dbReference>
<dbReference type="Gene3D" id="3.30.70.100">
    <property type="match status" value="1"/>
</dbReference>
<dbReference type="EMBL" id="JBBKZU010000014">
    <property type="protein sequence ID" value="MEJ8814646.1"/>
    <property type="molecule type" value="Genomic_DNA"/>
</dbReference>
<accession>A0ABU8VMA9</accession>
<name>A0ABU8VMA9_9BURK</name>
<dbReference type="Pfam" id="PF07110">
    <property type="entry name" value="EthD"/>
    <property type="match status" value="1"/>
</dbReference>
<dbReference type="Proteomes" id="UP001365846">
    <property type="component" value="Unassembled WGS sequence"/>
</dbReference>